<dbReference type="PANTHER" id="PTHR24252:SF7">
    <property type="entry name" value="HYALIN"/>
    <property type="match status" value="1"/>
</dbReference>
<dbReference type="InterPro" id="IPR001314">
    <property type="entry name" value="Peptidase_S1A"/>
</dbReference>
<dbReference type="GO" id="GO:0006508">
    <property type="term" value="P:proteolysis"/>
    <property type="evidence" value="ECO:0007669"/>
    <property type="project" value="InterPro"/>
</dbReference>
<evidence type="ECO:0000313" key="4">
    <source>
        <dbReference type="Proteomes" id="UP000327044"/>
    </source>
</evidence>
<sequence>MMGYPPRCEKKGVLHACTLSVACWWVGGSSQAGCGASPWLVACCVKYTTRHDEKEIYNSIQDEEVQSNHLPVIQRRNEDDDECGLSSDRMLSKRIIGGDEAKFAQFPWQAHLKISTYQCGGALVSQRFVATAAHCVARASPKDIIVYLGELDTQNTGRVFEEAPSERHEVKKKILHPFFKFRSTQPDRYDLALLELKRNAGYNFHIMPICLPEPDVDLRGKTAIVAGWGKTKPSTDPTGTNILQSAQVPILDIKECMSWHKIKEITVELYDDMLCAGHKDGRRDACLGDSGGPLIVLTYGRWTLVGIISAGFGCGEPHQPGIYHSVPVTANWIVSVINS</sequence>
<comment type="caution">
    <text evidence="3">The sequence shown here is derived from an EMBL/GenBank/DDBJ whole genome shotgun (WGS) entry which is preliminary data.</text>
</comment>
<proteinExistence type="predicted"/>
<dbReference type="EMBL" id="VVIM01000001">
    <property type="protein sequence ID" value="KAB0805516.1"/>
    <property type="molecule type" value="Genomic_DNA"/>
</dbReference>
<dbReference type="PROSITE" id="PS50240">
    <property type="entry name" value="TRYPSIN_DOM"/>
    <property type="match status" value="1"/>
</dbReference>
<dbReference type="InParanoid" id="A0A5N4B7G3"/>
<protein>
    <recommendedName>
        <fullName evidence="2">Peptidase S1 domain-containing protein</fullName>
    </recommendedName>
</protein>
<name>A0A5N4B7G3_PHOPY</name>
<keyword evidence="4" id="KW-1185">Reference proteome</keyword>
<dbReference type="Gene3D" id="2.40.10.10">
    <property type="entry name" value="Trypsin-like serine proteases"/>
    <property type="match status" value="1"/>
</dbReference>
<dbReference type="PANTHER" id="PTHR24252">
    <property type="entry name" value="ACROSIN-RELATED"/>
    <property type="match status" value="1"/>
</dbReference>
<organism evidence="3 4">
    <name type="scientific">Photinus pyralis</name>
    <name type="common">Common eastern firefly</name>
    <name type="synonym">Lampyris pyralis</name>
    <dbReference type="NCBI Taxonomy" id="7054"/>
    <lineage>
        <taxon>Eukaryota</taxon>
        <taxon>Metazoa</taxon>
        <taxon>Ecdysozoa</taxon>
        <taxon>Arthropoda</taxon>
        <taxon>Hexapoda</taxon>
        <taxon>Insecta</taxon>
        <taxon>Pterygota</taxon>
        <taxon>Neoptera</taxon>
        <taxon>Endopterygota</taxon>
        <taxon>Coleoptera</taxon>
        <taxon>Polyphaga</taxon>
        <taxon>Elateriformia</taxon>
        <taxon>Elateroidea</taxon>
        <taxon>Lampyridae</taxon>
        <taxon>Lampyrinae</taxon>
        <taxon>Photinus</taxon>
    </lineage>
</organism>
<dbReference type="Pfam" id="PF00089">
    <property type="entry name" value="Trypsin"/>
    <property type="match status" value="1"/>
</dbReference>
<dbReference type="InterPro" id="IPR009003">
    <property type="entry name" value="Peptidase_S1_PA"/>
</dbReference>
<evidence type="ECO:0000256" key="1">
    <source>
        <dbReference type="ARBA" id="ARBA00023157"/>
    </source>
</evidence>
<feature type="domain" description="Peptidase S1" evidence="2">
    <location>
        <begin position="95"/>
        <end position="338"/>
    </location>
</feature>
<dbReference type="PROSITE" id="PS00135">
    <property type="entry name" value="TRYPSIN_SER"/>
    <property type="match status" value="1"/>
</dbReference>
<dbReference type="FunFam" id="2.40.10.10:FF:000072">
    <property type="entry name" value="CLIP-domain serine protease"/>
    <property type="match status" value="1"/>
</dbReference>
<dbReference type="Proteomes" id="UP000327044">
    <property type="component" value="Unassembled WGS sequence"/>
</dbReference>
<evidence type="ECO:0000259" key="2">
    <source>
        <dbReference type="PROSITE" id="PS50240"/>
    </source>
</evidence>
<dbReference type="CDD" id="cd00190">
    <property type="entry name" value="Tryp_SPc"/>
    <property type="match status" value="1"/>
</dbReference>
<dbReference type="PROSITE" id="PS51257">
    <property type="entry name" value="PROKAR_LIPOPROTEIN"/>
    <property type="match status" value="1"/>
</dbReference>
<dbReference type="AlphaFoldDB" id="A0A5N4B7G3"/>
<dbReference type="InterPro" id="IPR043504">
    <property type="entry name" value="Peptidase_S1_PA_chymotrypsin"/>
</dbReference>
<dbReference type="PRINTS" id="PR00722">
    <property type="entry name" value="CHYMOTRYPSIN"/>
</dbReference>
<keyword evidence="1" id="KW-1015">Disulfide bond</keyword>
<dbReference type="InterPro" id="IPR001254">
    <property type="entry name" value="Trypsin_dom"/>
</dbReference>
<reference evidence="3 4" key="1">
    <citation type="journal article" date="2018" name="Elife">
        <title>Firefly genomes illuminate parallel origins of bioluminescence in beetles.</title>
        <authorList>
            <person name="Fallon T.R."/>
            <person name="Lower S.E."/>
            <person name="Chang C.H."/>
            <person name="Bessho-Uehara M."/>
            <person name="Martin G.J."/>
            <person name="Bewick A.J."/>
            <person name="Behringer M."/>
            <person name="Debat H.J."/>
            <person name="Wong I."/>
            <person name="Day J.C."/>
            <person name="Suvorov A."/>
            <person name="Silva C.J."/>
            <person name="Stanger-Hall K.F."/>
            <person name="Hall D.W."/>
            <person name="Schmitz R.J."/>
            <person name="Nelson D.R."/>
            <person name="Lewis S.M."/>
            <person name="Shigenobu S."/>
            <person name="Bybee S.M."/>
            <person name="Larracuente A.M."/>
            <person name="Oba Y."/>
            <person name="Weng J.K."/>
        </authorList>
    </citation>
    <scope>NUCLEOTIDE SEQUENCE [LARGE SCALE GENOMIC DNA]</scope>
    <source>
        <strain evidence="3">1611_PpyrPB1</strain>
        <tissue evidence="3">Whole body</tissue>
    </source>
</reference>
<dbReference type="SUPFAM" id="SSF50494">
    <property type="entry name" value="Trypsin-like serine proteases"/>
    <property type="match status" value="1"/>
</dbReference>
<dbReference type="GO" id="GO:0004252">
    <property type="term" value="F:serine-type endopeptidase activity"/>
    <property type="evidence" value="ECO:0007669"/>
    <property type="project" value="InterPro"/>
</dbReference>
<accession>A0A5N4B7G3</accession>
<evidence type="ECO:0000313" key="3">
    <source>
        <dbReference type="EMBL" id="KAB0805516.1"/>
    </source>
</evidence>
<dbReference type="InterPro" id="IPR033116">
    <property type="entry name" value="TRYPSIN_SER"/>
</dbReference>
<dbReference type="SMART" id="SM00020">
    <property type="entry name" value="Tryp_SPc"/>
    <property type="match status" value="1"/>
</dbReference>
<gene>
    <name evidence="3" type="ORF">PPYR_02486</name>
</gene>